<feature type="repeat" description="WD" evidence="3">
    <location>
        <begin position="102"/>
        <end position="145"/>
    </location>
</feature>
<dbReference type="PROSITE" id="PS50082">
    <property type="entry name" value="WD_REPEATS_2"/>
    <property type="match status" value="4"/>
</dbReference>
<dbReference type="PANTHER" id="PTHR19869:SF1">
    <property type="entry name" value="WD REPEAT-CONTAINING PROTEIN 31"/>
    <property type="match status" value="1"/>
</dbReference>
<evidence type="ECO:0000313" key="7">
    <source>
        <dbReference type="WormBase" id="SRAE_X000016800"/>
    </source>
</evidence>
<dbReference type="Gene3D" id="2.130.10.10">
    <property type="entry name" value="YVTN repeat-like/Quinoprotein amine dehydrogenase"/>
    <property type="match status" value="2"/>
</dbReference>
<reference evidence="4 5" key="1">
    <citation type="submission" date="2014-09" db="EMBL/GenBank/DDBJ databases">
        <authorList>
            <person name="Martin A.A."/>
        </authorList>
    </citation>
    <scope>NUCLEOTIDE SEQUENCE</scope>
    <source>
        <strain evidence="5">ED321</strain>
        <strain evidence="4">ED321 Heterogonic</strain>
    </source>
</reference>
<dbReference type="Proteomes" id="UP000035682">
    <property type="component" value="Unplaced"/>
</dbReference>
<accession>A0A090N0K3</accession>
<dbReference type="CDD" id="cd00200">
    <property type="entry name" value="WD40"/>
    <property type="match status" value="1"/>
</dbReference>
<feature type="repeat" description="WD" evidence="3">
    <location>
        <begin position="276"/>
        <end position="321"/>
    </location>
</feature>
<evidence type="ECO:0000313" key="6">
    <source>
        <dbReference type="WBParaSite" id="SRAE_X000016800.1"/>
    </source>
</evidence>
<sequence length="380" mass="42095">MPISIGKFFSRFKDINDQFHGNSYTSISTQDPNDVLISQEINRIPTSYSMSFLEKKTFFTPSVHDGTVGCLAAVRPGMVISGGSDSVISLNNIDTGKCVLKWLGHLNEITKVGYKNTGGKHYILSGSRDATLKLWQFNKQTTEQTFKGHNLTITGLAILEDGKIISGSRDTTLKLWDINTGKIIYQVERSRNLVTHMSLSSATNKIAQSSEDKEIKIWDVKNLELINVMPKKNHIQTHVDISTDGFYCLSTSNGFNGDGCEITLWDLRTNKILREFKGHETSVTSAVFLPQQITWKKLMLSTSAMGTVKIWNIDDGNCVWTEELPIKCDILAGVGFNDGNIVVSGTSGVLCHLCLLGRAGRPYLKTISIQTDSMISEKTV</sequence>
<dbReference type="EMBL" id="LN609530">
    <property type="protein sequence ID" value="CEF70838.1"/>
    <property type="molecule type" value="Genomic_DNA"/>
</dbReference>
<dbReference type="SMART" id="SM00320">
    <property type="entry name" value="WD40"/>
    <property type="match status" value="6"/>
</dbReference>
<dbReference type="GeneID" id="36383218"/>
<evidence type="ECO:0000313" key="4">
    <source>
        <dbReference type="EMBL" id="CEF70838.1"/>
    </source>
</evidence>
<dbReference type="CTD" id="36383218"/>
<feature type="repeat" description="WD" evidence="3">
    <location>
        <begin position="187"/>
        <end position="228"/>
    </location>
</feature>
<protein>
    <submittedName>
        <fullName evidence="4 6">WD repeat domain 31</fullName>
    </submittedName>
</protein>
<keyword evidence="1 3" id="KW-0853">WD repeat</keyword>
<dbReference type="InterPro" id="IPR019775">
    <property type="entry name" value="WD40_repeat_CS"/>
</dbReference>
<name>A0A090N0K3_STRRB</name>
<evidence type="ECO:0000256" key="1">
    <source>
        <dbReference type="ARBA" id="ARBA00022574"/>
    </source>
</evidence>
<dbReference type="WBParaSite" id="SRAE_X000016800.1">
    <property type="protein sequence ID" value="SRAE_X000016800.1"/>
    <property type="gene ID" value="WBGene00265724"/>
</dbReference>
<dbReference type="PROSITE" id="PS00678">
    <property type="entry name" value="WD_REPEATS_1"/>
    <property type="match status" value="1"/>
</dbReference>
<dbReference type="AlphaFoldDB" id="A0A090N0K3"/>
<dbReference type="STRING" id="34506.A0A090N0K3"/>
<dbReference type="PROSITE" id="PS50294">
    <property type="entry name" value="WD_REPEATS_REGION"/>
    <property type="match status" value="1"/>
</dbReference>
<dbReference type="OMA" id="CDFLPDG"/>
<keyword evidence="5" id="KW-1185">Reference proteome</keyword>
<gene>
    <name evidence="4 6 7" type="ORF">SRAE_X000016800</name>
</gene>
<reference evidence="6" key="2">
    <citation type="submission" date="2020-12" db="UniProtKB">
        <authorList>
            <consortium name="WormBaseParasite"/>
        </authorList>
    </citation>
    <scope>IDENTIFICATION</scope>
</reference>
<dbReference type="Pfam" id="PF00400">
    <property type="entry name" value="WD40"/>
    <property type="match status" value="3"/>
</dbReference>
<evidence type="ECO:0000313" key="5">
    <source>
        <dbReference type="Proteomes" id="UP000035682"/>
    </source>
</evidence>
<dbReference type="InterPro" id="IPR040066">
    <property type="entry name" value="WDR31"/>
</dbReference>
<dbReference type="InterPro" id="IPR015943">
    <property type="entry name" value="WD40/YVTN_repeat-like_dom_sf"/>
</dbReference>
<evidence type="ECO:0000256" key="3">
    <source>
        <dbReference type="PROSITE-ProRule" id="PRU00221"/>
    </source>
</evidence>
<dbReference type="InterPro" id="IPR036322">
    <property type="entry name" value="WD40_repeat_dom_sf"/>
</dbReference>
<dbReference type="InterPro" id="IPR001680">
    <property type="entry name" value="WD40_rpt"/>
</dbReference>
<dbReference type="PANTHER" id="PTHR19869">
    <property type="entry name" value="SPERMATID WD-REPEAT PROTEIN"/>
    <property type="match status" value="1"/>
</dbReference>
<organism evidence="4">
    <name type="scientific">Strongyloides ratti</name>
    <name type="common">Parasitic roundworm</name>
    <dbReference type="NCBI Taxonomy" id="34506"/>
    <lineage>
        <taxon>Eukaryota</taxon>
        <taxon>Metazoa</taxon>
        <taxon>Ecdysozoa</taxon>
        <taxon>Nematoda</taxon>
        <taxon>Chromadorea</taxon>
        <taxon>Rhabditida</taxon>
        <taxon>Tylenchina</taxon>
        <taxon>Panagrolaimomorpha</taxon>
        <taxon>Strongyloidoidea</taxon>
        <taxon>Strongyloididae</taxon>
        <taxon>Strongyloides</taxon>
    </lineage>
</organism>
<dbReference type="OrthoDB" id="6262491at2759"/>
<dbReference type="PRINTS" id="PR00320">
    <property type="entry name" value="GPROTEINBRPT"/>
</dbReference>
<dbReference type="WormBase" id="SRAE_X000016800">
    <property type="protein sequence ID" value="SRP08898"/>
    <property type="gene ID" value="WBGene00265724"/>
</dbReference>
<proteinExistence type="predicted"/>
<dbReference type="InterPro" id="IPR020472">
    <property type="entry name" value="WD40_PAC1"/>
</dbReference>
<dbReference type="SUPFAM" id="SSF50978">
    <property type="entry name" value="WD40 repeat-like"/>
    <property type="match status" value="1"/>
</dbReference>
<feature type="repeat" description="WD" evidence="3">
    <location>
        <begin position="146"/>
        <end position="186"/>
    </location>
</feature>
<evidence type="ECO:0000256" key="2">
    <source>
        <dbReference type="ARBA" id="ARBA00022737"/>
    </source>
</evidence>
<dbReference type="RefSeq" id="XP_024510034.1">
    <property type="nucleotide sequence ID" value="XM_024644480.1"/>
</dbReference>
<keyword evidence="2" id="KW-0677">Repeat</keyword>